<feature type="transmembrane region" description="Helical" evidence="14">
    <location>
        <begin position="53"/>
        <end position="74"/>
    </location>
</feature>
<dbReference type="InterPro" id="IPR058533">
    <property type="entry name" value="Cation_efflux_TM"/>
</dbReference>
<keyword evidence="11 14" id="KW-0472">Membrane</keyword>
<dbReference type="Proteomes" id="UP000219621">
    <property type="component" value="Unassembled WGS sequence"/>
</dbReference>
<dbReference type="SUPFAM" id="SSF161111">
    <property type="entry name" value="Cation efflux protein transmembrane domain-like"/>
    <property type="match status" value="1"/>
</dbReference>
<keyword evidence="9 14" id="KW-1133">Transmembrane helix</keyword>
<evidence type="ECO:0000313" key="17">
    <source>
        <dbReference type="EMBL" id="SOD93821.1"/>
    </source>
</evidence>
<keyword evidence="10" id="KW-0406">Ion transport</keyword>
<comment type="subcellular location">
    <subcellularLocation>
        <location evidence="1">Cell inner membrane</location>
        <topology evidence="1">Multi-pass membrane protein</topology>
    </subcellularLocation>
</comment>
<dbReference type="InterPro" id="IPR036837">
    <property type="entry name" value="Cation_efflux_CTD_sf"/>
</dbReference>
<dbReference type="Pfam" id="PF01545">
    <property type="entry name" value="Cation_efflux"/>
    <property type="match status" value="1"/>
</dbReference>
<evidence type="ECO:0000256" key="7">
    <source>
        <dbReference type="ARBA" id="ARBA00022833"/>
    </source>
</evidence>
<evidence type="ECO:0000256" key="3">
    <source>
        <dbReference type="ARBA" id="ARBA00022448"/>
    </source>
</evidence>
<comment type="similarity">
    <text evidence="2">Belongs to the cation diffusion facilitator (CDF) transporter (TC 2.A.4) family. SLC30A subfamily.</text>
</comment>
<keyword evidence="4" id="KW-1003">Cell membrane</keyword>
<keyword evidence="7" id="KW-0862">Zinc</keyword>
<feature type="domain" description="Cation efflux protein cytoplasmic" evidence="16">
    <location>
        <begin position="223"/>
        <end position="296"/>
    </location>
</feature>
<feature type="compositionally biased region" description="Polar residues" evidence="13">
    <location>
        <begin position="316"/>
        <end position="325"/>
    </location>
</feature>
<feature type="transmembrane region" description="Helical" evidence="14">
    <location>
        <begin position="125"/>
        <end position="148"/>
    </location>
</feature>
<keyword evidence="8" id="KW-0864">Zinc transport</keyword>
<keyword evidence="6 14" id="KW-0812">Transmembrane</keyword>
<dbReference type="InterPro" id="IPR027469">
    <property type="entry name" value="Cation_efflux_TMD_sf"/>
</dbReference>
<dbReference type="PANTHER" id="PTHR11562">
    <property type="entry name" value="CATION EFFLUX PROTEIN/ ZINC TRANSPORTER"/>
    <property type="match status" value="1"/>
</dbReference>
<dbReference type="AlphaFoldDB" id="A0A286GE77"/>
<dbReference type="PANTHER" id="PTHR11562:SF17">
    <property type="entry name" value="RE54080P-RELATED"/>
    <property type="match status" value="1"/>
</dbReference>
<name>A0A286GE77_9PROT</name>
<evidence type="ECO:0000313" key="18">
    <source>
        <dbReference type="Proteomes" id="UP000219621"/>
    </source>
</evidence>
<dbReference type="SUPFAM" id="SSF160240">
    <property type="entry name" value="Cation efflux protein cytoplasmic domain-like"/>
    <property type="match status" value="1"/>
</dbReference>
<dbReference type="InterPro" id="IPR002524">
    <property type="entry name" value="Cation_efflux"/>
</dbReference>
<dbReference type="InterPro" id="IPR050681">
    <property type="entry name" value="CDF/SLC30A"/>
</dbReference>
<evidence type="ECO:0000259" key="16">
    <source>
        <dbReference type="Pfam" id="PF16916"/>
    </source>
</evidence>
<gene>
    <name evidence="17" type="ORF">SAMN05421508_103214</name>
</gene>
<sequence length="325" mass="34611">MSDHHHDHHHHHGTMAAPASDRDARRVLVAFVLTASFMVAEVVGGMVSGSLALLADAGHMLTDAASLALALFAFRLARRPADAARTYGWHRVQVLAAFVNALALLVIVAWIGWEAAARLLAQQPVGGGMMLGVAVAGLAVNVAAFAVLHGGDQRNVNLRGAALHVLGDLLGSVAAIVAALVILWTGWTPIDPILSLLVALLILRTTMPLLRRTAHILLEGTPEALDVASLRDHVATVDGVVEVHHVHAWMLTPDRNLVTLHARILPGTDDTTVLHRIHHELRERFDVGHATVQIERDTECPAPPCRPGQGSGPGPATTSPHSRSH</sequence>
<evidence type="ECO:0000259" key="15">
    <source>
        <dbReference type="Pfam" id="PF01545"/>
    </source>
</evidence>
<dbReference type="InterPro" id="IPR027470">
    <property type="entry name" value="Cation_efflux_CTD"/>
</dbReference>
<feature type="domain" description="Cation efflux protein transmembrane" evidence="15">
    <location>
        <begin position="27"/>
        <end position="218"/>
    </location>
</feature>
<protein>
    <recommendedName>
        <fullName evidence="12">Zinc transporter ZitB</fullName>
    </recommendedName>
</protein>
<dbReference type="GO" id="GO:0005886">
    <property type="term" value="C:plasma membrane"/>
    <property type="evidence" value="ECO:0007669"/>
    <property type="project" value="UniProtKB-SubCell"/>
</dbReference>
<evidence type="ECO:0000256" key="9">
    <source>
        <dbReference type="ARBA" id="ARBA00022989"/>
    </source>
</evidence>
<evidence type="ECO:0000256" key="5">
    <source>
        <dbReference type="ARBA" id="ARBA00022519"/>
    </source>
</evidence>
<dbReference type="Gene3D" id="1.20.1510.10">
    <property type="entry name" value="Cation efflux protein transmembrane domain"/>
    <property type="match status" value="1"/>
</dbReference>
<evidence type="ECO:0000256" key="10">
    <source>
        <dbReference type="ARBA" id="ARBA00023065"/>
    </source>
</evidence>
<evidence type="ECO:0000256" key="13">
    <source>
        <dbReference type="SAM" id="MobiDB-lite"/>
    </source>
</evidence>
<accession>A0A286GE77</accession>
<evidence type="ECO:0000256" key="11">
    <source>
        <dbReference type="ARBA" id="ARBA00023136"/>
    </source>
</evidence>
<dbReference type="Pfam" id="PF16916">
    <property type="entry name" value="ZT_dimer"/>
    <property type="match status" value="1"/>
</dbReference>
<evidence type="ECO:0000256" key="14">
    <source>
        <dbReference type="SAM" id="Phobius"/>
    </source>
</evidence>
<keyword evidence="5" id="KW-0997">Cell inner membrane</keyword>
<feature type="region of interest" description="Disordered" evidence="13">
    <location>
        <begin position="298"/>
        <end position="325"/>
    </location>
</feature>
<feature type="transmembrane region" description="Helical" evidence="14">
    <location>
        <begin position="169"/>
        <end position="187"/>
    </location>
</feature>
<dbReference type="NCBIfam" id="TIGR01297">
    <property type="entry name" value="CDF"/>
    <property type="match status" value="1"/>
</dbReference>
<dbReference type="GO" id="GO:0005385">
    <property type="term" value="F:zinc ion transmembrane transporter activity"/>
    <property type="evidence" value="ECO:0007669"/>
    <property type="project" value="TreeGrafter"/>
</dbReference>
<feature type="transmembrane region" description="Helical" evidence="14">
    <location>
        <begin position="27"/>
        <end position="47"/>
    </location>
</feature>
<dbReference type="EMBL" id="OCNJ01000003">
    <property type="protein sequence ID" value="SOD93821.1"/>
    <property type="molecule type" value="Genomic_DNA"/>
</dbReference>
<dbReference type="RefSeq" id="WP_097278590.1">
    <property type="nucleotide sequence ID" value="NZ_OCNJ01000003.1"/>
</dbReference>
<dbReference type="OrthoDB" id="9809646at2"/>
<evidence type="ECO:0000256" key="8">
    <source>
        <dbReference type="ARBA" id="ARBA00022906"/>
    </source>
</evidence>
<evidence type="ECO:0000256" key="12">
    <source>
        <dbReference type="ARBA" id="ARBA00068925"/>
    </source>
</evidence>
<evidence type="ECO:0000256" key="1">
    <source>
        <dbReference type="ARBA" id="ARBA00004429"/>
    </source>
</evidence>
<organism evidence="17 18">
    <name type="scientific">Caenispirillum bisanense</name>
    <dbReference type="NCBI Taxonomy" id="414052"/>
    <lineage>
        <taxon>Bacteria</taxon>
        <taxon>Pseudomonadati</taxon>
        <taxon>Pseudomonadota</taxon>
        <taxon>Alphaproteobacteria</taxon>
        <taxon>Rhodospirillales</taxon>
        <taxon>Novispirillaceae</taxon>
        <taxon>Caenispirillum</taxon>
    </lineage>
</organism>
<dbReference type="FunFam" id="1.20.1510.10:FF:000016">
    <property type="entry name" value="Zinc transporter ZitB"/>
    <property type="match status" value="1"/>
</dbReference>
<keyword evidence="3" id="KW-0813">Transport</keyword>
<reference evidence="17 18" key="1">
    <citation type="submission" date="2017-09" db="EMBL/GenBank/DDBJ databases">
        <authorList>
            <person name="Ehlers B."/>
            <person name="Leendertz F.H."/>
        </authorList>
    </citation>
    <scope>NUCLEOTIDE SEQUENCE [LARGE SCALE GENOMIC DNA]</scope>
    <source>
        <strain evidence="17 18">USBA 140</strain>
    </source>
</reference>
<proteinExistence type="inferred from homology"/>
<evidence type="ECO:0000256" key="2">
    <source>
        <dbReference type="ARBA" id="ARBA00008873"/>
    </source>
</evidence>
<evidence type="ECO:0000256" key="6">
    <source>
        <dbReference type="ARBA" id="ARBA00022692"/>
    </source>
</evidence>
<evidence type="ECO:0000256" key="4">
    <source>
        <dbReference type="ARBA" id="ARBA00022475"/>
    </source>
</evidence>
<keyword evidence="18" id="KW-1185">Reference proteome</keyword>
<feature type="transmembrane region" description="Helical" evidence="14">
    <location>
        <begin position="94"/>
        <end position="113"/>
    </location>
</feature>